<evidence type="ECO:0000256" key="1">
    <source>
        <dbReference type="ARBA" id="ARBA00005820"/>
    </source>
</evidence>
<dbReference type="GO" id="GO:0000160">
    <property type="term" value="P:phosphorelay signal transduction system"/>
    <property type="evidence" value="ECO:0007669"/>
    <property type="project" value="InterPro"/>
</dbReference>
<keyword evidence="8" id="KW-1185">Reference proteome</keyword>
<keyword evidence="3 5" id="KW-0238">DNA-binding</keyword>
<accession>A0A9W6SPV8</accession>
<dbReference type="CDD" id="cd15831">
    <property type="entry name" value="BTAD"/>
    <property type="match status" value="1"/>
</dbReference>
<dbReference type="InterPro" id="IPR005158">
    <property type="entry name" value="BTAD"/>
</dbReference>
<sequence length="993" mass="105954">MIRAELLGPVRLLTGDTPVDIGGVRARAVFAVLAVHSGRPVARDQLIDAVWGAHTPKTVANQLQIAVHRVRAALGGDGHRLLRLEPAGYVLGLPRTDLADFRRHAAEGTAAARRGDWHGARESFHAAAALWRGPLAGDLDAPGLDDVRATVDEERLTVLEHRMVTDIAAGHPSPVIAETTGLLGRYPLRERLWHLRVLALAMAGRTAEAAAGHALAVRTLAEATGLDPGRELRDLGTALGTDLAPAIDGVRAWLAGTRRRARPMELPAEIRDFVGRERELAALAAALRGGGVVTVTGLGGIGKTALAARAARTVLDAFPDGCLFTDLRGADDEPRDPHGVLGAFLRSLGVSADAVPAGLDDRVALYRSVLAGRRVLVVLDNAVDAAHVTPLLPGSGTVLVTSRNSLAGLDAADHVLGSLTDAEAAALVTRLSGRVADSGDIATLVELTGRLPLAVRIVAARMSRRRDLDVRRMLARLADEQGRLDELADGDRRVRSCIDIGYRRLGEDARRMLRAAAWLPVGEFSLGTLMGFTGLPLAAAERVAGELEDAQFLTHAAPGGATAARYAVHDLVRLFARGEPADEAARVRGFRALLASVIAADGRRTSWQFLPPDVPPGLPEPDEAAAGDPRGWYDAQRELIAAAPGEMCRIGEVDAAWRLVGFALDYFDRAYLVSELASMSARLQAAGDRADAYSRVNIDHIRGTVLRFEVRFAEAVPLLRAARAGFRRHGEPLRALGTCFELATTYKHLGKGRLAEATSDWADAVLAGLEPSPVTVALAGWTALARANRMLGDPEREYAFAGRALAAFTESGDLAGRANALAGCGAGNLKLGRFDAAIDLYLQAQDAHAAIGEWYGVAYCSMLLANARYLSGDLDAAEAAVREILDETREVVAMRELRLQAMRIGSNVMRARGRLDEAYAQAEEALALAREWDLPLRVLDLLLVLGKTALLAADFERARFHTAAGLAQLARGDRADRRFGELLAAIEKAEAEA</sequence>
<feature type="DNA-binding region" description="OmpR/PhoB-type" evidence="5">
    <location>
        <begin position="1"/>
        <end position="93"/>
    </location>
</feature>
<dbReference type="InterPro" id="IPR001867">
    <property type="entry name" value="OmpR/PhoB-type_DNA-bd"/>
</dbReference>
<name>A0A9W6SPV8_9ACTN</name>
<dbReference type="Proteomes" id="UP001165079">
    <property type="component" value="Unassembled WGS sequence"/>
</dbReference>
<evidence type="ECO:0000259" key="6">
    <source>
        <dbReference type="PROSITE" id="PS51755"/>
    </source>
</evidence>
<evidence type="ECO:0000256" key="2">
    <source>
        <dbReference type="ARBA" id="ARBA00023015"/>
    </source>
</evidence>
<reference evidence="7" key="1">
    <citation type="submission" date="2023-03" db="EMBL/GenBank/DDBJ databases">
        <title>Actinorhabdospora filicis NBRC 111898.</title>
        <authorList>
            <person name="Ichikawa N."/>
            <person name="Sato H."/>
            <person name="Tonouchi N."/>
        </authorList>
    </citation>
    <scope>NUCLEOTIDE SEQUENCE</scope>
    <source>
        <strain evidence="7">NBRC 111898</strain>
    </source>
</reference>
<evidence type="ECO:0000256" key="5">
    <source>
        <dbReference type="PROSITE-ProRule" id="PRU01091"/>
    </source>
</evidence>
<dbReference type="InterPro" id="IPR036388">
    <property type="entry name" value="WH-like_DNA-bd_sf"/>
</dbReference>
<dbReference type="SUPFAM" id="SSF48452">
    <property type="entry name" value="TPR-like"/>
    <property type="match status" value="2"/>
</dbReference>
<dbReference type="InterPro" id="IPR011990">
    <property type="entry name" value="TPR-like_helical_dom_sf"/>
</dbReference>
<dbReference type="GO" id="GO:0003677">
    <property type="term" value="F:DNA binding"/>
    <property type="evidence" value="ECO:0007669"/>
    <property type="project" value="UniProtKB-UniRule"/>
</dbReference>
<dbReference type="SUPFAM" id="SSF46894">
    <property type="entry name" value="C-terminal effector domain of the bipartite response regulators"/>
    <property type="match status" value="1"/>
</dbReference>
<dbReference type="PANTHER" id="PTHR35807:SF1">
    <property type="entry name" value="TRANSCRIPTIONAL REGULATOR REDD"/>
    <property type="match status" value="1"/>
</dbReference>
<dbReference type="Gene3D" id="1.10.10.10">
    <property type="entry name" value="Winged helix-like DNA-binding domain superfamily/Winged helix DNA-binding domain"/>
    <property type="match status" value="1"/>
</dbReference>
<dbReference type="SUPFAM" id="SSF52540">
    <property type="entry name" value="P-loop containing nucleoside triphosphate hydrolases"/>
    <property type="match status" value="1"/>
</dbReference>
<dbReference type="GO" id="GO:0006355">
    <property type="term" value="P:regulation of DNA-templated transcription"/>
    <property type="evidence" value="ECO:0007669"/>
    <property type="project" value="InterPro"/>
</dbReference>
<dbReference type="SMART" id="SM00862">
    <property type="entry name" value="Trans_reg_C"/>
    <property type="match status" value="1"/>
</dbReference>
<dbReference type="EMBL" id="BSTX01000003">
    <property type="protein sequence ID" value="GLZ80026.1"/>
    <property type="molecule type" value="Genomic_DNA"/>
</dbReference>
<evidence type="ECO:0000256" key="4">
    <source>
        <dbReference type="ARBA" id="ARBA00023163"/>
    </source>
</evidence>
<dbReference type="Pfam" id="PF00486">
    <property type="entry name" value="Trans_reg_C"/>
    <property type="match status" value="1"/>
</dbReference>
<dbReference type="Gene3D" id="1.25.40.10">
    <property type="entry name" value="Tetratricopeptide repeat domain"/>
    <property type="match status" value="2"/>
</dbReference>
<feature type="domain" description="OmpR/PhoB-type" evidence="6">
    <location>
        <begin position="1"/>
        <end position="93"/>
    </location>
</feature>
<dbReference type="InterPro" id="IPR027417">
    <property type="entry name" value="P-loop_NTPase"/>
</dbReference>
<dbReference type="InterPro" id="IPR016032">
    <property type="entry name" value="Sig_transdc_resp-reg_C-effctor"/>
</dbReference>
<evidence type="ECO:0000256" key="3">
    <source>
        <dbReference type="ARBA" id="ARBA00023125"/>
    </source>
</evidence>
<dbReference type="PROSITE" id="PS51755">
    <property type="entry name" value="OMPR_PHOB"/>
    <property type="match status" value="1"/>
</dbReference>
<organism evidence="7 8">
    <name type="scientific">Actinorhabdospora filicis</name>
    <dbReference type="NCBI Taxonomy" id="1785913"/>
    <lineage>
        <taxon>Bacteria</taxon>
        <taxon>Bacillati</taxon>
        <taxon>Actinomycetota</taxon>
        <taxon>Actinomycetes</taxon>
        <taxon>Micromonosporales</taxon>
        <taxon>Micromonosporaceae</taxon>
        <taxon>Actinorhabdospora</taxon>
    </lineage>
</organism>
<dbReference type="InterPro" id="IPR051677">
    <property type="entry name" value="AfsR-DnrI-RedD_regulator"/>
</dbReference>
<gene>
    <name evidence="7" type="ORF">Afil01_48330</name>
</gene>
<keyword evidence="4" id="KW-0804">Transcription</keyword>
<dbReference type="PANTHER" id="PTHR35807">
    <property type="entry name" value="TRANSCRIPTIONAL REGULATOR REDD-RELATED"/>
    <property type="match status" value="1"/>
</dbReference>
<evidence type="ECO:0000313" key="8">
    <source>
        <dbReference type="Proteomes" id="UP001165079"/>
    </source>
</evidence>
<dbReference type="Gene3D" id="3.40.50.300">
    <property type="entry name" value="P-loop containing nucleotide triphosphate hydrolases"/>
    <property type="match status" value="1"/>
</dbReference>
<evidence type="ECO:0000313" key="7">
    <source>
        <dbReference type="EMBL" id="GLZ80026.1"/>
    </source>
</evidence>
<dbReference type="RefSeq" id="WP_285665154.1">
    <property type="nucleotide sequence ID" value="NZ_BSTX01000003.1"/>
</dbReference>
<protein>
    <submittedName>
        <fullName evidence="7">SARP family transcriptional regulator</fullName>
    </submittedName>
</protein>
<dbReference type="Pfam" id="PF03704">
    <property type="entry name" value="BTAD"/>
    <property type="match status" value="1"/>
</dbReference>
<proteinExistence type="inferred from homology"/>
<comment type="caution">
    <text evidence="7">The sequence shown here is derived from an EMBL/GenBank/DDBJ whole genome shotgun (WGS) entry which is preliminary data.</text>
</comment>
<keyword evidence="2" id="KW-0805">Transcription regulation</keyword>
<dbReference type="AlphaFoldDB" id="A0A9W6SPV8"/>
<dbReference type="SMART" id="SM01043">
    <property type="entry name" value="BTAD"/>
    <property type="match status" value="1"/>
</dbReference>
<dbReference type="PRINTS" id="PR00364">
    <property type="entry name" value="DISEASERSIST"/>
</dbReference>
<comment type="similarity">
    <text evidence="1">Belongs to the AfsR/DnrI/RedD regulatory family.</text>
</comment>